<reference evidence="1 2" key="1">
    <citation type="submission" date="2019-05" db="EMBL/GenBank/DDBJ databases">
        <title>Genome sequencing of F202Z8.</title>
        <authorList>
            <person name="Kwon Y.M."/>
        </authorList>
    </citation>
    <scope>NUCLEOTIDE SEQUENCE [LARGE SCALE GENOMIC DNA]</scope>
    <source>
        <strain evidence="1 2">F202Z8</strain>
    </source>
</reference>
<evidence type="ECO:0000313" key="2">
    <source>
        <dbReference type="Proteomes" id="UP000310017"/>
    </source>
</evidence>
<evidence type="ECO:0000313" key="1">
    <source>
        <dbReference type="EMBL" id="QCX01038.1"/>
    </source>
</evidence>
<sequence length="314" mass="35462">MKYTVKIFLLAINLVIFGEMLPAQQSEISNQDYGFQITMLGIPKSAPDGYESVKTVALDKPLYPDKAYEVGFWIFGPQLADRGYSYPIQVFPSNFMGPVNSDIFNLVEAHEIMPKLEVNPPPRYTSRGYHTFTIRPDTLYQNVTVALKVNAWDRPPINIREDITVTGVFVAVVPEKSNDDNSLAQKQSIDTLKRVLPEQMAERILIDSKKSYTVTESEVSIGLYDHRNIDKDKVTIYLNAEILIEDYELKRKKKFFKAGLKPGINTITLHAENLGEVSPNTAAIIVKTKSKELTAILESDLGTSQYFTLVYKPN</sequence>
<protein>
    <submittedName>
        <fullName evidence="1">Uncharacterized protein</fullName>
    </submittedName>
</protein>
<organism evidence="1 2">
    <name type="scientific">Aggregatimonas sangjinii</name>
    <dbReference type="NCBI Taxonomy" id="2583587"/>
    <lineage>
        <taxon>Bacteria</taxon>
        <taxon>Pseudomonadati</taxon>
        <taxon>Bacteroidota</taxon>
        <taxon>Flavobacteriia</taxon>
        <taxon>Flavobacteriales</taxon>
        <taxon>Flavobacteriaceae</taxon>
        <taxon>Aggregatimonas</taxon>
    </lineage>
</organism>
<dbReference type="KEGG" id="asag:FGM00_13290"/>
<dbReference type="RefSeq" id="WP_138853381.1">
    <property type="nucleotide sequence ID" value="NZ_CP040710.1"/>
</dbReference>
<dbReference type="AlphaFoldDB" id="A0A5B7SVJ7"/>
<dbReference type="OrthoDB" id="639821at2"/>
<accession>A0A5B7SVJ7</accession>
<dbReference type="Proteomes" id="UP000310017">
    <property type="component" value="Chromosome"/>
</dbReference>
<proteinExistence type="predicted"/>
<gene>
    <name evidence="1" type="ORF">FGM00_13290</name>
</gene>
<dbReference type="EMBL" id="CP040710">
    <property type="protein sequence ID" value="QCX01038.1"/>
    <property type="molecule type" value="Genomic_DNA"/>
</dbReference>
<name>A0A5B7SVJ7_9FLAO</name>
<keyword evidence="2" id="KW-1185">Reference proteome</keyword>